<evidence type="ECO:0000259" key="2">
    <source>
        <dbReference type="Pfam" id="PF10354"/>
    </source>
</evidence>
<sequence length="333" mass="38733">MARKLKGKIGNKGLKGALQRHQAQEKLKSKLQSQKLHEINKNKPKKAVAENQKLQRENAPNFIPFTEKSTLLLVGEGDFSFARSIVEQDYIQPENLIVTSYDTSATELHLKYPHSFDENYKFLTDAGVKILFKIDATNLIKSLKLTKKTPWPKVVGQEWRMKRLNNIMFNFPHTGRGIKDQDRNIREHQELVFGFFDSCKQLFELINNGVDKILSQNSSQGYSFEGKNSINSHPETVNAGKVILSLFAGEPYDSWQIKILAKKNGWTLERSNKFQWELYPEYHHKRTNSEQDTTKPALERDARIYVFETFNKKKHSKSQKRKRDTDDERQESD</sequence>
<protein>
    <submittedName>
        <fullName evidence="3">LAFE_0E11078g1_1</fullName>
    </submittedName>
</protein>
<accession>A0A1G4MDW9</accession>
<proteinExistence type="predicted"/>
<feature type="region of interest" description="Disordered" evidence="1">
    <location>
        <begin position="1"/>
        <end position="48"/>
    </location>
</feature>
<organism evidence="3 4">
    <name type="scientific">Lachancea fermentati</name>
    <name type="common">Zygosaccharomyces fermentati</name>
    <dbReference type="NCBI Taxonomy" id="4955"/>
    <lineage>
        <taxon>Eukaryota</taxon>
        <taxon>Fungi</taxon>
        <taxon>Dikarya</taxon>
        <taxon>Ascomycota</taxon>
        <taxon>Saccharomycotina</taxon>
        <taxon>Saccharomycetes</taxon>
        <taxon>Saccharomycetales</taxon>
        <taxon>Saccharomycetaceae</taxon>
        <taxon>Lachancea</taxon>
    </lineage>
</organism>
<dbReference type="GO" id="GO:0070042">
    <property type="term" value="F:rRNA (uridine-N3-)-methyltransferase activity"/>
    <property type="evidence" value="ECO:0007669"/>
    <property type="project" value="InterPro"/>
</dbReference>
<feature type="domain" description="25S rRNA (uridine-N(3))-methyltransferase BMT5-like" evidence="2">
    <location>
        <begin position="72"/>
        <end position="286"/>
    </location>
</feature>
<evidence type="ECO:0000313" key="3">
    <source>
        <dbReference type="EMBL" id="SCW01961.1"/>
    </source>
</evidence>
<evidence type="ECO:0000256" key="1">
    <source>
        <dbReference type="SAM" id="MobiDB-lite"/>
    </source>
</evidence>
<gene>
    <name evidence="3" type="ORF">LAFE_0E11078G</name>
</gene>
<feature type="compositionally biased region" description="Basic residues" evidence="1">
    <location>
        <begin position="312"/>
        <end position="322"/>
    </location>
</feature>
<dbReference type="EMBL" id="LT598488">
    <property type="protein sequence ID" value="SCW01961.1"/>
    <property type="molecule type" value="Genomic_DNA"/>
</dbReference>
<keyword evidence="4" id="KW-1185">Reference proteome</keyword>
<dbReference type="Proteomes" id="UP000190831">
    <property type="component" value="Chromosome E"/>
</dbReference>
<dbReference type="STRING" id="4955.A0A1G4MDW9"/>
<reference evidence="4" key="1">
    <citation type="submission" date="2016-03" db="EMBL/GenBank/DDBJ databases">
        <authorList>
            <person name="Devillers H."/>
        </authorList>
    </citation>
    <scope>NUCLEOTIDE SEQUENCE [LARGE SCALE GENOMIC DNA]</scope>
</reference>
<dbReference type="OrthoDB" id="273345at2759"/>
<dbReference type="PANTHER" id="PTHR11538:SF26">
    <property type="entry name" value="FERREDOXIN-FOLD ANTICODON-BINDING DOMAIN-CONTAINING PROTEIN 1"/>
    <property type="match status" value="1"/>
</dbReference>
<evidence type="ECO:0000313" key="4">
    <source>
        <dbReference type="Proteomes" id="UP000190831"/>
    </source>
</evidence>
<dbReference type="PANTHER" id="PTHR11538">
    <property type="entry name" value="PHENYLALANYL-TRNA SYNTHETASE"/>
    <property type="match status" value="1"/>
</dbReference>
<dbReference type="InterPro" id="IPR019446">
    <property type="entry name" value="BMT5-like"/>
</dbReference>
<dbReference type="Pfam" id="PF10354">
    <property type="entry name" value="BMT5-like"/>
    <property type="match status" value="1"/>
</dbReference>
<dbReference type="AlphaFoldDB" id="A0A1G4MDW9"/>
<dbReference type="GO" id="GO:0070475">
    <property type="term" value="P:rRNA base methylation"/>
    <property type="evidence" value="ECO:0007669"/>
    <property type="project" value="InterPro"/>
</dbReference>
<name>A0A1G4MDW9_LACFM</name>
<dbReference type="OMA" id="YPGYKHA"/>
<dbReference type="GO" id="GO:0005737">
    <property type="term" value="C:cytoplasm"/>
    <property type="evidence" value="ECO:0007669"/>
    <property type="project" value="TreeGrafter"/>
</dbReference>
<feature type="region of interest" description="Disordered" evidence="1">
    <location>
        <begin position="310"/>
        <end position="333"/>
    </location>
</feature>
<feature type="compositionally biased region" description="Basic and acidic residues" evidence="1">
    <location>
        <begin position="323"/>
        <end position="333"/>
    </location>
</feature>